<gene>
    <name evidence="3" type="ORF">J3R73_003339</name>
</gene>
<dbReference type="InterPro" id="IPR041920">
    <property type="entry name" value="ROS/MUCR_sf"/>
</dbReference>
<dbReference type="EMBL" id="JAUSVK010000001">
    <property type="protein sequence ID" value="MDQ0393547.1"/>
    <property type="molecule type" value="Genomic_DNA"/>
</dbReference>
<dbReference type="Proteomes" id="UP001237448">
    <property type="component" value="Unassembled WGS sequence"/>
</dbReference>
<protein>
    <submittedName>
        <fullName evidence="3">Transcriptional regulator</fullName>
    </submittedName>
</protein>
<dbReference type="Gene3D" id="1.10.10.1550">
    <property type="entry name" value="ROS/MUCR transcriptional regulator protein"/>
    <property type="match status" value="1"/>
</dbReference>
<proteinExistence type="inferred from homology"/>
<evidence type="ECO:0000313" key="4">
    <source>
        <dbReference type="Proteomes" id="UP001237448"/>
    </source>
</evidence>
<accession>A0ABU0FG26</accession>
<reference evidence="3 4" key="1">
    <citation type="submission" date="2023-07" db="EMBL/GenBank/DDBJ databases">
        <title>Genomic Encyclopedia of Type Strains, Phase IV (KMG-IV): sequencing the most valuable type-strain genomes for metagenomic binning, comparative biology and taxonomic classification.</title>
        <authorList>
            <person name="Goeker M."/>
        </authorList>
    </citation>
    <scope>NUCLEOTIDE SEQUENCE [LARGE SCALE GENOMIC DNA]</scope>
    <source>
        <strain evidence="3 4">DSM 5896</strain>
    </source>
</reference>
<comment type="caution">
    <text evidence="3">The sequence shown here is derived from an EMBL/GenBank/DDBJ whole genome shotgun (WGS) entry which is preliminary data.</text>
</comment>
<organism evidence="3 4">
    <name type="scientific">Labrys monachus</name>
    <dbReference type="NCBI Taxonomy" id="217067"/>
    <lineage>
        <taxon>Bacteria</taxon>
        <taxon>Pseudomonadati</taxon>
        <taxon>Pseudomonadota</taxon>
        <taxon>Alphaproteobacteria</taxon>
        <taxon>Hyphomicrobiales</taxon>
        <taxon>Xanthobacteraceae</taxon>
        <taxon>Labrys</taxon>
    </lineage>
</organism>
<keyword evidence="4" id="KW-1185">Reference proteome</keyword>
<evidence type="ECO:0000313" key="3">
    <source>
        <dbReference type="EMBL" id="MDQ0393547.1"/>
    </source>
</evidence>
<comment type="similarity">
    <text evidence="1">Belongs to the ros/MucR family.</text>
</comment>
<evidence type="ECO:0000256" key="1">
    <source>
        <dbReference type="ARBA" id="ARBA00007031"/>
    </source>
</evidence>
<sequence length="253" mass="27617">MPPAESPGNARKKGENYSCSRMDGRNGATAAIRFRVVAVCGEAISASGAPCTPSEIGQDDIRSGSDPPMQRVGRSEGSTNMARHFNKFAQTACFVRLRRSKRVSSRDQQLTGIRTVDDNNISITADIVAAYVSNNSLAQEDLSKIIAEVYQALTRLARGEVPENAPQERPEPAVPIRKSVTPDFIICLEDGKPFKSLKRHLASTYGMTPDDYRAKWGLPADYPMVAPNYAQARSTLAKQMGLGHVRRQPPAVK</sequence>
<evidence type="ECO:0000256" key="2">
    <source>
        <dbReference type="SAM" id="MobiDB-lite"/>
    </source>
</evidence>
<feature type="region of interest" description="Disordered" evidence="2">
    <location>
        <begin position="50"/>
        <end position="77"/>
    </location>
</feature>
<dbReference type="InterPro" id="IPR008807">
    <property type="entry name" value="ROS_MUCR"/>
</dbReference>
<dbReference type="Pfam" id="PF05443">
    <property type="entry name" value="ROS_MUCR"/>
    <property type="match status" value="1"/>
</dbReference>
<name>A0ABU0FG26_9HYPH</name>